<name>A0A210QYJ1_MIZYE</name>
<dbReference type="InterPro" id="IPR058842">
    <property type="entry name" value="DCST1_C"/>
</dbReference>
<dbReference type="Pfam" id="PF26037">
    <property type="entry name" value="zf-RING_DCST1_C"/>
    <property type="match status" value="1"/>
</dbReference>
<keyword evidence="3 5" id="KW-1133">Transmembrane helix</keyword>
<dbReference type="GO" id="GO:0016020">
    <property type="term" value="C:membrane"/>
    <property type="evidence" value="ECO:0007669"/>
    <property type="project" value="UniProtKB-SubCell"/>
</dbReference>
<sequence length="301" mass="35144">MMLVINLTYASFYILCDYCLYWLLALLRQQLQIKTHTAVPPHLKIHVQGDGAMADMYRALVGFFDPFVTGVDMDNTPCLPNPSKPNIAIYKQIWSMFCLYLFLTLFEAYGLRLRHVIAACYYPRRERHRAVWLYNHILKTRGGFLKITRRQMKRKYLKSTETEKISIRGKLATKYPLAGKLFRYLGWDRKSCICCGREGRKEDHENFQHCVNAGCDGLYCTVCFSDLNNMCTVCMNPVDYGDFSDFSEERDSSEDEDEVAKLKEISQRKRQEIQRLQESRTPSNILGTFRNQLQITNKSID</sequence>
<keyword evidence="4 5" id="KW-0472">Membrane</keyword>
<dbReference type="Proteomes" id="UP000242188">
    <property type="component" value="Unassembled WGS sequence"/>
</dbReference>
<evidence type="ECO:0000313" key="9">
    <source>
        <dbReference type="Proteomes" id="UP000242188"/>
    </source>
</evidence>
<dbReference type="PANTHER" id="PTHR21041:SF9">
    <property type="entry name" value="DENDRITIC CELL-SPECIFIC TRANSMEMBRANE PROTEIN-LIKE DOMAIN-CONTAINING PROTEIN"/>
    <property type="match status" value="1"/>
</dbReference>
<evidence type="ECO:0000259" key="6">
    <source>
        <dbReference type="Pfam" id="PF07782"/>
    </source>
</evidence>
<evidence type="ECO:0000256" key="4">
    <source>
        <dbReference type="ARBA" id="ARBA00023136"/>
    </source>
</evidence>
<dbReference type="OrthoDB" id="6598372at2759"/>
<evidence type="ECO:0000256" key="3">
    <source>
        <dbReference type="ARBA" id="ARBA00022989"/>
    </source>
</evidence>
<comment type="caution">
    <text evidence="8">The sequence shown here is derived from an EMBL/GenBank/DDBJ whole genome shotgun (WGS) entry which is preliminary data.</text>
</comment>
<organism evidence="8 9">
    <name type="scientific">Mizuhopecten yessoensis</name>
    <name type="common">Japanese scallop</name>
    <name type="synonym">Patinopecten yessoensis</name>
    <dbReference type="NCBI Taxonomy" id="6573"/>
    <lineage>
        <taxon>Eukaryota</taxon>
        <taxon>Metazoa</taxon>
        <taxon>Spiralia</taxon>
        <taxon>Lophotrochozoa</taxon>
        <taxon>Mollusca</taxon>
        <taxon>Bivalvia</taxon>
        <taxon>Autobranchia</taxon>
        <taxon>Pteriomorphia</taxon>
        <taxon>Pectinida</taxon>
        <taxon>Pectinoidea</taxon>
        <taxon>Pectinidae</taxon>
        <taxon>Mizuhopecten</taxon>
    </lineage>
</organism>
<protein>
    <submittedName>
        <fullName evidence="8">DC-STAMP domain-containing protein 2</fullName>
    </submittedName>
</protein>
<evidence type="ECO:0000259" key="7">
    <source>
        <dbReference type="Pfam" id="PF26037"/>
    </source>
</evidence>
<accession>A0A210QYJ1</accession>
<dbReference type="InterPro" id="IPR012858">
    <property type="entry name" value="DC_STAMP-like"/>
</dbReference>
<dbReference type="PANTHER" id="PTHR21041">
    <property type="entry name" value="DENDRITIC CELL-SPECIFIC TRANSMEMBRANE PROTEIN"/>
    <property type="match status" value="1"/>
</dbReference>
<dbReference type="Pfam" id="PF07782">
    <property type="entry name" value="DC_STAMP"/>
    <property type="match status" value="1"/>
</dbReference>
<dbReference type="AlphaFoldDB" id="A0A210QYJ1"/>
<dbReference type="InterPro" id="IPR051856">
    <property type="entry name" value="CSR-E3_Ligase_Protein"/>
</dbReference>
<evidence type="ECO:0000256" key="1">
    <source>
        <dbReference type="ARBA" id="ARBA00004141"/>
    </source>
</evidence>
<evidence type="ECO:0000313" key="8">
    <source>
        <dbReference type="EMBL" id="OWF53843.1"/>
    </source>
</evidence>
<keyword evidence="9" id="KW-1185">Reference proteome</keyword>
<feature type="domain" description="Dendritic cell-specific transmembrane protein-like" evidence="6">
    <location>
        <begin position="2"/>
        <end position="134"/>
    </location>
</feature>
<reference evidence="8 9" key="1">
    <citation type="journal article" date="2017" name="Nat. Ecol. Evol.">
        <title>Scallop genome provides insights into evolution of bilaterian karyotype and development.</title>
        <authorList>
            <person name="Wang S."/>
            <person name="Zhang J."/>
            <person name="Jiao W."/>
            <person name="Li J."/>
            <person name="Xun X."/>
            <person name="Sun Y."/>
            <person name="Guo X."/>
            <person name="Huan P."/>
            <person name="Dong B."/>
            <person name="Zhang L."/>
            <person name="Hu X."/>
            <person name="Sun X."/>
            <person name="Wang J."/>
            <person name="Zhao C."/>
            <person name="Wang Y."/>
            <person name="Wang D."/>
            <person name="Huang X."/>
            <person name="Wang R."/>
            <person name="Lv J."/>
            <person name="Li Y."/>
            <person name="Zhang Z."/>
            <person name="Liu B."/>
            <person name="Lu W."/>
            <person name="Hui Y."/>
            <person name="Liang J."/>
            <person name="Zhou Z."/>
            <person name="Hou R."/>
            <person name="Li X."/>
            <person name="Liu Y."/>
            <person name="Li H."/>
            <person name="Ning X."/>
            <person name="Lin Y."/>
            <person name="Zhao L."/>
            <person name="Xing Q."/>
            <person name="Dou J."/>
            <person name="Li Y."/>
            <person name="Mao J."/>
            <person name="Guo H."/>
            <person name="Dou H."/>
            <person name="Li T."/>
            <person name="Mu C."/>
            <person name="Jiang W."/>
            <person name="Fu Q."/>
            <person name="Fu X."/>
            <person name="Miao Y."/>
            <person name="Liu J."/>
            <person name="Yu Q."/>
            <person name="Li R."/>
            <person name="Liao H."/>
            <person name="Li X."/>
            <person name="Kong Y."/>
            <person name="Jiang Z."/>
            <person name="Chourrout D."/>
            <person name="Li R."/>
            <person name="Bao Z."/>
        </authorList>
    </citation>
    <scope>NUCLEOTIDE SEQUENCE [LARGE SCALE GENOMIC DNA]</scope>
    <source>
        <strain evidence="8 9">PY_sf001</strain>
    </source>
</reference>
<feature type="transmembrane region" description="Helical" evidence="5">
    <location>
        <begin position="93"/>
        <end position="111"/>
    </location>
</feature>
<gene>
    <name evidence="8" type="ORF">KP79_PYT00399</name>
</gene>
<feature type="transmembrane region" description="Helical" evidence="5">
    <location>
        <begin position="6"/>
        <end position="27"/>
    </location>
</feature>
<feature type="domain" description="E3 ubiquitin-protein ligase DCST1-like C-terminal" evidence="7">
    <location>
        <begin position="190"/>
        <end position="237"/>
    </location>
</feature>
<evidence type="ECO:0000256" key="5">
    <source>
        <dbReference type="SAM" id="Phobius"/>
    </source>
</evidence>
<dbReference type="EMBL" id="NEDP02001205">
    <property type="protein sequence ID" value="OWF53843.1"/>
    <property type="molecule type" value="Genomic_DNA"/>
</dbReference>
<proteinExistence type="predicted"/>
<comment type="subcellular location">
    <subcellularLocation>
        <location evidence="1">Membrane</location>
        <topology evidence="1">Multi-pass membrane protein</topology>
    </subcellularLocation>
</comment>
<evidence type="ECO:0000256" key="2">
    <source>
        <dbReference type="ARBA" id="ARBA00022692"/>
    </source>
</evidence>
<keyword evidence="2 5" id="KW-0812">Transmembrane</keyword>